<evidence type="ECO:0000313" key="1">
    <source>
        <dbReference type="EMBL" id="TGD12309.1"/>
    </source>
</evidence>
<name>A0A659RVU4_SALET</name>
<sequence length="19" mass="2099">HYAGIADERYRAGMTCEGV</sequence>
<dbReference type="AlphaFoldDB" id="A0A659RVU4"/>
<gene>
    <name evidence="1" type="ORF">C9F10_28985</name>
</gene>
<dbReference type="EMBL" id="PYKK01001948">
    <property type="protein sequence ID" value="TGD12309.1"/>
    <property type="molecule type" value="Genomic_DNA"/>
</dbReference>
<feature type="non-terminal residue" evidence="1">
    <location>
        <position position="1"/>
    </location>
</feature>
<protein>
    <submittedName>
        <fullName evidence="1">DUF2514 domain-containing protein</fullName>
    </submittedName>
</protein>
<dbReference type="Proteomes" id="UP000297989">
    <property type="component" value="Unassembled WGS sequence"/>
</dbReference>
<reference evidence="1 2" key="1">
    <citation type="submission" date="2018-03" db="EMBL/GenBank/DDBJ databases">
        <title>Non-Typhoidal Salmonella genome sequencing and assembly.</title>
        <authorList>
            <person name="Matchawe C."/>
        </authorList>
    </citation>
    <scope>NUCLEOTIDE SEQUENCE [LARGE SCALE GENOMIC DNA]</scope>
    <source>
        <strain evidence="1 2">8EV</strain>
    </source>
</reference>
<evidence type="ECO:0000313" key="2">
    <source>
        <dbReference type="Proteomes" id="UP000297989"/>
    </source>
</evidence>
<comment type="caution">
    <text evidence="1">The sequence shown here is derived from an EMBL/GenBank/DDBJ whole genome shotgun (WGS) entry which is preliminary data.</text>
</comment>
<organism evidence="1 2">
    <name type="scientific">Salmonella enterica subsp. enterica serovar Poona</name>
    <dbReference type="NCBI Taxonomy" id="436295"/>
    <lineage>
        <taxon>Bacteria</taxon>
        <taxon>Pseudomonadati</taxon>
        <taxon>Pseudomonadota</taxon>
        <taxon>Gammaproteobacteria</taxon>
        <taxon>Enterobacterales</taxon>
        <taxon>Enterobacteriaceae</taxon>
        <taxon>Salmonella</taxon>
    </lineage>
</organism>
<accession>A0A659RVU4</accession>
<proteinExistence type="predicted"/>